<evidence type="ECO:0000313" key="2">
    <source>
        <dbReference type="EMBL" id="MTD33521.1"/>
    </source>
</evidence>
<dbReference type="Proteomes" id="UP000446658">
    <property type="component" value="Unassembled WGS sequence"/>
</dbReference>
<feature type="domain" description="PAS" evidence="1">
    <location>
        <begin position="20"/>
        <end position="75"/>
    </location>
</feature>
<name>A0A844GE26_9NEIS</name>
<proteinExistence type="predicted"/>
<dbReference type="CDD" id="cd00130">
    <property type="entry name" value="PAS"/>
    <property type="match status" value="1"/>
</dbReference>
<dbReference type="InterPro" id="IPR013655">
    <property type="entry name" value="PAS_fold_3"/>
</dbReference>
<protein>
    <submittedName>
        <fullName evidence="2">PAS domain S-box protein</fullName>
    </submittedName>
</protein>
<dbReference type="Gene3D" id="3.30.450.20">
    <property type="entry name" value="PAS domain"/>
    <property type="match status" value="1"/>
</dbReference>
<dbReference type="PROSITE" id="PS50112">
    <property type="entry name" value="PAS"/>
    <property type="match status" value="1"/>
</dbReference>
<dbReference type="InterPro" id="IPR000014">
    <property type="entry name" value="PAS"/>
</dbReference>
<gene>
    <name evidence="2" type="ORF">GKE73_12015</name>
</gene>
<accession>A0A844GE26</accession>
<dbReference type="SUPFAM" id="SSF55785">
    <property type="entry name" value="PYP-like sensor domain (PAS domain)"/>
    <property type="match status" value="1"/>
</dbReference>
<dbReference type="EMBL" id="WLYX01000001">
    <property type="protein sequence ID" value="MTD33521.1"/>
    <property type="molecule type" value="Genomic_DNA"/>
</dbReference>
<evidence type="ECO:0000313" key="3">
    <source>
        <dbReference type="Proteomes" id="UP000446658"/>
    </source>
</evidence>
<comment type="caution">
    <text evidence="2">The sequence shown here is derived from an EMBL/GenBank/DDBJ whole genome shotgun (WGS) entry which is preliminary data.</text>
</comment>
<sequence>MKKNFPVTGIEVPFTHGLIVTRTNLKGIITHANDGFVRLSGFSREELIGSSHNIVRHPDMPPVLFEDMWQNLQNNRPWHGLVKNRCKNGNHYWVDALVVPVRAHGETTGYMSVRTLS</sequence>
<organism evidence="2 3">
    <name type="scientific">Paludibacterium denitrificans</name>
    <dbReference type="NCBI Taxonomy" id="2675226"/>
    <lineage>
        <taxon>Bacteria</taxon>
        <taxon>Pseudomonadati</taxon>
        <taxon>Pseudomonadota</taxon>
        <taxon>Betaproteobacteria</taxon>
        <taxon>Neisseriales</taxon>
        <taxon>Chromobacteriaceae</taxon>
        <taxon>Paludibacterium</taxon>
    </lineage>
</organism>
<dbReference type="AlphaFoldDB" id="A0A844GE26"/>
<dbReference type="RefSeq" id="WP_230370519.1">
    <property type="nucleotide sequence ID" value="NZ_WLYX01000001.1"/>
</dbReference>
<dbReference type="NCBIfam" id="TIGR00229">
    <property type="entry name" value="sensory_box"/>
    <property type="match status" value="1"/>
</dbReference>
<evidence type="ECO:0000259" key="1">
    <source>
        <dbReference type="PROSITE" id="PS50112"/>
    </source>
</evidence>
<keyword evidence="3" id="KW-1185">Reference proteome</keyword>
<dbReference type="Pfam" id="PF08447">
    <property type="entry name" value="PAS_3"/>
    <property type="match status" value="1"/>
</dbReference>
<dbReference type="InterPro" id="IPR035965">
    <property type="entry name" value="PAS-like_dom_sf"/>
</dbReference>
<reference evidence="2 3" key="1">
    <citation type="submission" date="2019-11" db="EMBL/GenBank/DDBJ databases">
        <title>Draft genome sequence of Paludibacterium sp. dN18-1.</title>
        <authorList>
            <person name="Im W.-T."/>
        </authorList>
    </citation>
    <scope>NUCLEOTIDE SEQUENCE [LARGE SCALE GENOMIC DNA]</scope>
    <source>
        <strain evidence="3">dN 18-1</strain>
    </source>
</reference>